<dbReference type="Gene3D" id="3.40.50.2300">
    <property type="match status" value="1"/>
</dbReference>
<evidence type="ECO:0000256" key="1">
    <source>
        <dbReference type="ARBA" id="ARBA00022553"/>
    </source>
</evidence>
<gene>
    <name evidence="3" type="ORF">MNBD_DELTA01-1855</name>
</gene>
<organism evidence="3">
    <name type="scientific">hydrothermal vent metagenome</name>
    <dbReference type="NCBI Taxonomy" id="652676"/>
    <lineage>
        <taxon>unclassified sequences</taxon>
        <taxon>metagenomes</taxon>
        <taxon>ecological metagenomes</taxon>
    </lineage>
</organism>
<feature type="domain" description="Response regulatory" evidence="2">
    <location>
        <begin position="5"/>
        <end position="121"/>
    </location>
</feature>
<dbReference type="InterPro" id="IPR050595">
    <property type="entry name" value="Bact_response_regulator"/>
</dbReference>
<keyword evidence="1" id="KW-0597">Phosphoprotein</keyword>
<evidence type="ECO:0000259" key="2">
    <source>
        <dbReference type="PROSITE" id="PS50110"/>
    </source>
</evidence>
<dbReference type="PANTHER" id="PTHR44591">
    <property type="entry name" value="STRESS RESPONSE REGULATOR PROTEIN 1"/>
    <property type="match status" value="1"/>
</dbReference>
<dbReference type="EMBL" id="UOEA01000069">
    <property type="protein sequence ID" value="VAV84648.1"/>
    <property type="molecule type" value="Genomic_DNA"/>
</dbReference>
<dbReference type="PANTHER" id="PTHR44591:SF3">
    <property type="entry name" value="RESPONSE REGULATORY DOMAIN-CONTAINING PROTEIN"/>
    <property type="match status" value="1"/>
</dbReference>
<dbReference type="AlphaFoldDB" id="A0A3B0R9Q1"/>
<dbReference type="SMART" id="SM00448">
    <property type="entry name" value="REC"/>
    <property type="match status" value="1"/>
</dbReference>
<reference evidence="3" key="1">
    <citation type="submission" date="2018-06" db="EMBL/GenBank/DDBJ databases">
        <authorList>
            <person name="Zhirakovskaya E."/>
        </authorList>
    </citation>
    <scope>NUCLEOTIDE SEQUENCE</scope>
</reference>
<name>A0A3B0R9Q1_9ZZZZ</name>
<evidence type="ECO:0000313" key="3">
    <source>
        <dbReference type="EMBL" id="VAV84648.1"/>
    </source>
</evidence>
<dbReference type="InterPro" id="IPR001789">
    <property type="entry name" value="Sig_transdc_resp-reg_receiver"/>
</dbReference>
<sequence length="153" mass="17292">MDKLKVLAIEDDKAIVELFKLALPPDIFELKDAGNGEEGLKSYEDWKPDIILLDIMLPVTTGYAVLQKIRKELADTETAIIMATELGKKEDIVDCIKYGIQGYMIKPYDHKKITVDILNGYGKHHPERAKEAIESYKNFLISQKKEAQGKPGE</sequence>
<proteinExistence type="predicted"/>
<dbReference type="Pfam" id="PF00072">
    <property type="entry name" value="Response_reg"/>
    <property type="match status" value="1"/>
</dbReference>
<dbReference type="SUPFAM" id="SSF52172">
    <property type="entry name" value="CheY-like"/>
    <property type="match status" value="1"/>
</dbReference>
<dbReference type="PROSITE" id="PS50110">
    <property type="entry name" value="RESPONSE_REGULATORY"/>
    <property type="match status" value="1"/>
</dbReference>
<dbReference type="GO" id="GO:0000160">
    <property type="term" value="P:phosphorelay signal transduction system"/>
    <property type="evidence" value="ECO:0007669"/>
    <property type="project" value="InterPro"/>
</dbReference>
<accession>A0A3B0R9Q1</accession>
<dbReference type="InterPro" id="IPR011006">
    <property type="entry name" value="CheY-like_superfamily"/>
</dbReference>
<protein>
    <recommendedName>
        <fullName evidence="2">Response regulatory domain-containing protein</fullName>
    </recommendedName>
</protein>